<dbReference type="Gene3D" id="1.10.3300.10">
    <property type="entry name" value="Jann2411-like domain"/>
    <property type="match status" value="1"/>
</dbReference>
<name>A0A1H0AQ77_ALLAB</name>
<dbReference type="PANTHER" id="PTHR35525:SF3">
    <property type="entry name" value="BLL6575 PROTEIN"/>
    <property type="match status" value="1"/>
</dbReference>
<dbReference type="Proteomes" id="UP000183376">
    <property type="component" value="Chromosome I"/>
</dbReference>
<dbReference type="eggNOG" id="COG5516">
    <property type="taxonomic scope" value="Bacteria"/>
</dbReference>
<dbReference type="PANTHER" id="PTHR35525">
    <property type="entry name" value="BLL6575 PROTEIN"/>
    <property type="match status" value="1"/>
</dbReference>
<evidence type="ECO:0000313" key="2">
    <source>
        <dbReference type="EMBL" id="SDN35494.1"/>
    </source>
</evidence>
<dbReference type="STRING" id="211114.SAMN04489726_6206"/>
<evidence type="ECO:0000313" key="3">
    <source>
        <dbReference type="Proteomes" id="UP000183376"/>
    </source>
</evidence>
<dbReference type="SUPFAM" id="SSF160904">
    <property type="entry name" value="Jann2411-like"/>
    <property type="match status" value="1"/>
</dbReference>
<dbReference type="InterPro" id="IPR021005">
    <property type="entry name" value="Znf_CGNR"/>
</dbReference>
<reference evidence="2 3" key="1">
    <citation type="submission" date="2016-10" db="EMBL/GenBank/DDBJ databases">
        <authorList>
            <person name="de Groot N.N."/>
        </authorList>
    </citation>
    <scope>NUCLEOTIDE SEQUENCE [LARGE SCALE GENOMIC DNA]</scope>
    <source>
        <strain evidence="2 3">DSM 44149</strain>
    </source>
</reference>
<organism evidence="2 3">
    <name type="scientific">Allokutzneria albata</name>
    <name type="common">Kibdelosporangium albatum</name>
    <dbReference type="NCBI Taxonomy" id="211114"/>
    <lineage>
        <taxon>Bacteria</taxon>
        <taxon>Bacillati</taxon>
        <taxon>Actinomycetota</taxon>
        <taxon>Actinomycetes</taxon>
        <taxon>Pseudonocardiales</taxon>
        <taxon>Pseudonocardiaceae</taxon>
        <taxon>Allokutzneria</taxon>
    </lineage>
</organism>
<dbReference type="Pfam" id="PF11706">
    <property type="entry name" value="zf-CGNR"/>
    <property type="match status" value="1"/>
</dbReference>
<gene>
    <name evidence="2" type="ORF">SAMN04489726_6206</name>
</gene>
<dbReference type="EMBL" id="LT629701">
    <property type="protein sequence ID" value="SDN35494.1"/>
    <property type="molecule type" value="Genomic_DNA"/>
</dbReference>
<accession>A0A1H0AQ77</accession>
<sequence length="157" mass="17284">MPGAASIRGEVISRCAFHIPAFTDLARSLRQVFADLAARDDDSAATHLNALLAAHSAHPHLAKEEGRWRLHHHPAEVGLAPMWAAICAEALARLLAADHATRVSTCADVRCARVYVDTSRNATRRFCSTTCQNRMKTAELRRKRKLASHTTTPRKPS</sequence>
<proteinExistence type="predicted"/>
<evidence type="ECO:0000259" key="1">
    <source>
        <dbReference type="Pfam" id="PF11706"/>
    </source>
</evidence>
<dbReference type="InterPro" id="IPR010852">
    <property type="entry name" value="ABATE"/>
</dbReference>
<feature type="domain" description="Zinc finger CGNR" evidence="1">
    <location>
        <begin position="102"/>
        <end position="144"/>
    </location>
</feature>
<protein>
    <submittedName>
        <fullName evidence="2">Putative stress-induced transcription regulator</fullName>
    </submittedName>
</protein>
<keyword evidence="3" id="KW-1185">Reference proteome</keyword>
<dbReference type="InterPro" id="IPR023286">
    <property type="entry name" value="ABATE_dom_sf"/>
</dbReference>
<dbReference type="Pfam" id="PF07336">
    <property type="entry name" value="ABATE"/>
    <property type="match status" value="1"/>
</dbReference>
<dbReference type="AlphaFoldDB" id="A0A1H0AQ77"/>